<dbReference type="PROSITE" id="PS51257">
    <property type="entry name" value="PROKAR_LIPOPROTEIN"/>
    <property type="match status" value="1"/>
</dbReference>
<gene>
    <name evidence="3" type="ORF">LZC94_11760</name>
</gene>
<feature type="region of interest" description="Disordered" evidence="1">
    <location>
        <begin position="28"/>
        <end position="54"/>
    </location>
</feature>
<evidence type="ECO:0000313" key="3">
    <source>
        <dbReference type="EMBL" id="WXB17927.1"/>
    </source>
</evidence>
<organism evidence="3 4">
    <name type="scientific">Pendulispora albinea</name>
    <dbReference type="NCBI Taxonomy" id="2741071"/>
    <lineage>
        <taxon>Bacteria</taxon>
        <taxon>Pseudomonadati</taxon>
        <taxon>Myxococcota</taxon>
        <taxon>Myxococcia</taxon>
        <taxon>Myxococcales</taxon>
        <taxon>Sorangiineae</taxon>
        <taxon>Pendulisporaceae</taxon>
        <taxon>Pendulispora</taxon>
    </lineage>
</organism>
<feature type="signal peptide" evidence="2">
    <location>
        <begin position="1"/>
        <end position="24"/>
    </location>
</feature>
<dbReference type="EMBL" id="CP089984">
    <property type="protein sequence ID" value="WXB17927.1"/>
    <property type="molecule type" value="Genomic_DNA"/>
</dbReference>
<dbReference type="RefSeq" id="WP_394827569.1">
    <property type="nucleotide sequence ID" value="NZ_CP089984.1"/>
</dbReference>
<feature type="chain" id="PRO_5047000068" description="Carboxypeptidase regulatory-like domain-containing protein" evidence="2">
    <location>
        <begin position="25"/>
        <end position="286"/>
    </location>
</feature>
<name>A0ABZ2M4M9_9BACT</name>
<evidence type="ECO:0000256" key="2">
    <source>
        <dbReference type="SAM" id="SignalP"/>
    </source>
</evidence>
<protein>
    <recommendedName>
        <fullName evidence="5">Carboxypeptidase regulatory-like domain-containing protein</fullName>
    </recommendedName>
</protein>
<proteinExistence type="predicted"/>
<keyword evidence="2" id="KW-0732">Signal</keyword>
<evidence type="ECO:0000313" key="4">
    <source>
        <dbReference type="Proteomes" id="UP001370348"/>
    </source>
</evidence>
<dbReference type="Proteomes" id="UP001370348">
    <property type="component" value="Chromosome"/>
</dbReference>
<evidence type="ECO:0008006" key="5">
    <source>
        <dbReference type="Google" id="ProtNLM"/>
    </source>
</evidence>
<sequence>MSFSTYKIATVIGLTALSVGVSFIGCSSDDTSNPPPTQDGGKDTGTPSGPQQKGTIVSLISPATVAPGLTVDLGGKTGVTDSKGAYAIAPTLNTPFFMKVSGPNYTTLIEQEWSISGDVERGKTPVPDIGTAKLLAAGLPGLDAAKGVLGVGVAISKTGTCTSEEGAKIRIDTGTVADAGADGGDAGADPSAPRVVYFDGPTARGDQSLGVKKDQTQPSAIIYNVPPSDNVKVVVTLTGCTQLKDSDFPIADPTAPNLKYTGKIKVVAAGDVAKGGTISFGRVFLK</sequence>
<evidence type="ECO:0000256" key="1">
    <source>
        <dbReference type="SAM" id="MobiDB-lite"/>
    </source>
</evidence>
<feature type="compositionally biased region" description="Polar residues" evidence="1">
    <location>
        <begin position="45"/>
        <end position="54"/>
    </location>
</feature>
<reference evidence="3 4" key="1">
    <citation type="submission" date="2021-12" db="EMBL/GenBank/DDBJ databases">
        <title>Discovery of the Pendulisporaceae a myxobacterial family with distinct sporulation behavior and unique specialized metabolism.</title>
        <authorList>
            <person name="Garcia R."/>
            <person name="Popoff A."/>
            <person name="Bader C.D."/>
            <person name="Loehr J."/>
            <person name="Walesch S."/>
            <person name="Walt C."/>
            <person name="Boldt J."/>
            <person name="Bunk B."/>
            <person name="Haeckl F.J.F.P.J."/>
            <person name="Gunesch A.P."/>
            <person name="Birkelbach J."/>
            <person name="Nuebel U."/>
            <person name="Pietschmann T."/>
            <person name="Bach T."/>
            <person name="Mueller R."/>
        </authorList>
    </citation>
    <scope>NUCLEOTIDE SEQUENCE [LARGE SCALE GENOMIC DNA]</scope>
    <source>
        <strain evidence="3 4">MSr11954</strain>
    </source>
</reference>
<keyword evidence="4" id="KW-1185">Reference proteome</keyword>
<accession>A0ABZ2M4M9</accession>